<reference evidence="2" key="2">
    <citation type="submission" date="2021-09" db="EMBL/GenBank/DDBJ databases">
        <authorList>
            <person name="Jia N."/>
            <person name="Wang J."/>
            <person name="Shi W."/>
            <person name="Du L."/>
            <person name="Sun Y."/>
            <person name="Zhan W."/>
            <person name="Jiang J."/>
            <person name="Wang Q."/>
            <person name="Zhang B."/>
            <person name="Ji P."/>
            <person name="Sakyi L.B."/>
            <person name="Cui X."/>
            <person name="Yuan T."/>
            <person name="Jiang B."/>
            <person name="Yang W."/>
            <person name="Lam T.T.-Y."/>
            <person name="Chang Q."/>
            <person name="Ding S."/>
            <person name="Wang X."/>
            <person name="Zhu J."/>
            <person name="Ruan X."/>
            <person name="Zhao L."/>
            <person name="Wei J."/>
            <person name="Que T."/>
            <person name="Du C."/>
            <person name="Cheng J."/>
            <person name="Dai P."/>
            <person name="Han X."/>
            <person name="Huang E."/>
            <person name="Gao Y."/>
            <person name="Liu J."/>
            <person name="Shao H."/>
            <person name="Ye R."/>
            <person name="Li L."/>
            <person name="Wei W."/>
            <person name="Wang X."/>
            <person name="Wang C."/>
            <person name="Huo Q."/>
            <person name="Li W."/>
            <person name="Guo W."/>
            <person name="Chen H."/>
            <person name="Chen S."/>
            <person name="Zhou L."/>
            <person name="Zhou L."/>
            <person name="Ni X."/>
            <person name="Tian J."/>
            <person name="Zhou Y."/>
            <person name="Sheng Y."/>
            <person name="Liu T."/>
            <person name="Pan Y."/>
            <person name="Xia L."/>
            <person name="Li J."/>
            <person name="Zhao F."/>
            <person name="Cao W."/>
        </authorList>
    </citation>
    <scope>NUCLEOTIDE SEQUENCE</scope>
    <source>
        <strain evidence="2">Rsan-2018</strain>
        <tissue evidence="2">Larvae</tissue>
    </source>
</reference>
<name>A0A9D4PB76_RHISA</name>
<evidence type="ECO:0000313" key="3">
    <source>
        <dbReference type="Proteomes" id="UP000821837"/>
    </source>
</evidence>
<comment type="caution">
    <text evidence="2">The sequence shown here is derived from an EMBL/GenBank/DDBJ whole genome shotgun (WGS) entry which is preliminary data.</text>
</comment>
<evidence type="ECO:0000256" key="1">
    <source>
        <dbReference type="SAM" id="MobiDB-lite"/>
    </source>
</evidence>
<protein>
    <submittedName>
        <fullName evidence="2">Uncharacterized protein</fullName>
    </submittedName>
</protein>
<dbReference type="Proteomes" id="UP000821837">
    <property type="component" value="Unassembled WGS sequence"/>
</dbReference>
<dbReference type="AlphaFoldDB" id="A0A9D4PB76"/>
<feature type="compositionally biased region" description="Polar residues" evidence="1">
    <location>
        <begin position="73"/>
        <end position="84"/>
    </location>
</feature>
<dbReference type="EMBL" id="JABSTV010001390">
    <property type="protein sequence ID" value="KAH7932511.1"/>
    <property type="molecule type" value="Genomic_DNA"/>
</dbReference>
<accession>A0A9D4PB76</accession>
<feature type="region of interest" description="Disordered" evidence="1">
    <location>
        <begin position="69"/>
        <end position="91"/>
    </location>
</feature>
<reference evidence="2" key="1">
    <citation type="journal article" date="2020" name="Cell">
        <title>Large-Scale Comparative Analyses of Tick Genomes Elucidate Their Genetic Diversity and Vector Capacities.</title>
        <authorList>
            <consortium name="Tick Genome and Microbiome Consortium (TIGMIC)"/>
            <person name="Jia N."/>
            <person name="Wang J."/>
            <person name="Shi W."/>
            <person name="Du L."/>
            <person name="Sun Y."/>
            <person name="Zhan W."/>
            <person name="Jiang J.F."/>
            <person name="Wang Q."/>
            <person name="Zhang B."/>
            <person name="Ji P."/>
            <person name="Bell-Sakyi L."/>
            <person name="Cui X.M."/>
            <person name="Yuan T.T."/>
            <person name="Jiang B.G."/>
            <person name="Yang W.F."/>
            <person name="Lam T.T."/>
            <person name="Chang Q.C."/>
            <person name="Ding S.J."/>
            <person name="Wang X.J."/>
            <person name="Zhu J.G."/>
            <person name="Ruan X.D."/>
            <person name="Zhao L."/>
            <person name="Wei J.T."/>
            <person name="Ye R.Z."/>
            <person name="Que T.C."/>
            <person name="Du C.H."/>
            <person name="Zhou Y.H."/>
            <person name="Cheng J.X."/>
            <person name="Dai P.F."/>
            <person name="Guo W.B."/>
            <person name="Han X.H."/>
            <person name="Huang E.J."/>
            <person name="Li L.F."/>
            <person name="Wei W."/>
            <person name="Gao Y.C."/>
            <person name="Liu J.Z."/>
            <person name="Shao H.Z."/>
            <person name="Wang X."/>
            <person name="Wang C.C."/>
            <person name="Yang T.C."/>
            <person name="Huo Q.B."/>
            <person name="Li W."/>
            <person name="Chen H.Y."/>
            <person name="Chen S.E."/>
            <person name="Zhou L.G."/>
            <person name="Ni X.B."/>
            <person name="Tian J.H."/>
            <person name="Sheng Y."/>
            <person name="Liu T."/>
            <person name="Pan Y.S."/>
            <person name="Xia L.Y."/>
            <person name="Li J."/>
            <person name="Zhao F."/>
            <person name="Cao W.C."/>
        </authorList>
    </citation>
    <scope>NUCLEOTIDE SEQUENCE</scope>
    <source>
        <strain evidence="2">Rsan-2018</strain>
    </source>
</reference>
<gene>
    <name evidence="2" type="ORF">HPB52_024464</name>
</gene>
<evidence type="ECO:0000313" key="2">
    <source>
        <dbReference type="EMBL" id="KAH7932511.1"/>
    </source>
</evidence>
<proteinExistence type="predicted"/>
<keyword evidence="3" id="KW-1185">Reference proteome</keyword>
<sequence>MTALFANLPPFLDVPGTPPILWHKWKKIIQVHLKAAGGSGWEDKRRASALISALGVEGQRNTSPRRIAARSAGVQNAPRTTSTPAALGAGAVSTTEAEATTEYDTSLQFLDGLFAETRNVLAERHLFTSREKLPAKPSSNLSQLSRRKPLVQVWRHLRRQSAGPSNSRGRQCTLRAKLLSYGEALTLQKAEELDVTWSAQQSQRGMRRD</sequence>
<organism evidence="2 3">
    <name type="scientific">Rhipicephalus sanguineus</name>
    <name type="common">Brown dog tick</name>
    <name type="synonym">Ixodes sanguineus</name>
    <dbReference type="NCBI Taxonomy" id="34632"/>
    <lineage>
        <taxon>Eukaryota</taxon>
        <taxon>Metazoa</taxon>
        <taxon>Ecdysozoa</taxon>
        <taxon>Arthropoda</taxon>
        <taxon>Chelicerata</taxon>
        <taxon>Arachnida</taxon>
        <taxon>Acari</taxon>
        <taxon>Parasitiformes</taxon>
        <taxon>Ixodida</taxon>
        <taxon>Ixodoidea</taxon>
        <taxon>Ixodidae</taxon>
        <taxon>Rhipicephalinae</taxon>
        <taxon>Rhipicephalus</taxon>
        <taxon>Rhipicephalus</taxon>
    </lineage>
</organism>